<dbReference type="InterPro" id="IPR020845">
    <property type="entry name" value="AMP-binding_CS"/>
</dbReference>
<feature type="domain" description="AMP-dependent synthetase/ligase" evidence="4">
    <location>
        <begin position="17"/>
        <end position="393"/>
    </location>
</feature>
<keyword evidence="6" id="KW-1185">Reference proteome</keyword>
<dbReference type="RefSeq" id="WP_369456485.1">
    <property type="nucleotide sequence ID" value="NZ_JBGCUO010000007.1"/>
</dbReference>
<dbReference type="InterPro" id="IPR042099">
    <property type="entry name" value="ANL_N_sf"/>
</dbReference>
<dbReference type="SUPFAM" id="SSF56801">
    <property type="entry name" value="Acetyl-CoA synthetase-like"/>
    <property type="match status" value="1"/>
</dbReference>
<dbReference type="PANTHER" id="PTHR43272">
    <property type="entry name" value="LONG-CHAIN-FATTY-ACID--COA LIGASE"/>
    <property type="match status" value="1"/>
</dbReference>
<reference evidence="5 6" key="1">
    <citation type="submission" date="2024-07" db="EMBL/GenBank/DDBJ databases">
        <authorList>
            <person name="Ren Q."/>
        </authorList>
    </citation>
    <scope>NUCLEOTIDE SEQUENCE [LARGE SCALE GENOMIC DNA]</scope>
    <source>
        <strain evidence="5 6">REN37</strain>
    </source>
</reference>
<evidence type="ECO:0000259" key="4">
    <source>
        <dbReference type="Pfam" id="PF00501"/>
    </source>
</evidence>
<accession>A0ABV4AKX4</accession>
<sequence length="563" mass="62570">MQSQQKQSPKSPIQAFFQRVAAAPEALAMVQPVGAGVLREYRWREMGDEVRRMATHLVSLDLPPNSKVALFSKNCAEWIMADCAIWMAGHVSVPLYPTLTPEAVAHILHHSESKALFVGKLDIWEEVAEAIPQDLPCVAFSLAPGSARKKYPVWSDIVRDQEPLDAIVPVPADAVATIIYTSGTTGMPKGVMHSVNNLSVMGERVPKVYQLVPEDRMLSYLPLSHVAERAALELSMLYVGQTIYFADTLETFAEDIQRARPTLFFGVPRIWTKFYQKASEAVPPAKLKRLLRIPLLSGVVRRKVLKAMGLDQCRIALSGASALSPEVIRWYGSLGLEILEVYGMTENMGWSHATRVGEQTIGWVGRPHDGVEQKIADNGEILVRSIATMQGYFKDEVRTRDDLTEDGWLRTGDVGEIDAKGRLRITGRVKEIFKTEKGKYVAPAPIENLLVSHPGVDQACVMGVDLPQPVALLCLAPELRMKLAEAGERDAFLADLGALRKRVNEQLDPHERLDALVVVREEWAVENNLLTPTLKLKRNELEKLYDQHLPSWAAQKGVVWASA</sequence>
<dbReference type="Gene3D" id="3.40.50.12780">
    <property type="entry name" value="N-terminal domain of ligase-like"/>
    <property type="match status" value="1"/>
</dbReference>
<name>A0ABV4AKX4_9GAMM</name>
<evidence type="ECO:0000256" key="3">
    <source>
        <dbReference type="ARBA" id="ARBA00024484"/>
    </source>
</evidence>
<evidence type="ECO:0000313" key="5">
    <source>
        <dbReference type="EMBL" id="MEY1663213.1"/>
    </source>
</evidence>
<comment type="catalytic activity">
    <reaction evidence="3">
        <text>a long-chain fatty acid + ATP + CoA = a long-chain fatty acyl-CoA + AMP + diphosphate</text>
        <dbReference type="Rhea" id="RHEA:15421"/>
        <dbReference type="ChEBI" id="CHEBI:30616"/>
        <dbReference type="ChEBI" id="CHEBI:33019"/>
        <dbReference type="ChEBI" id="CHEBI:57287"/>
        <dbReference type="ChEBI" id="CHEBI:57560"/>
        <dbReference type="ChEBI" id="CHEBI:83139"/>
        <dbReference type="ChEBI" id="CHEBI:456215"/>
        <dbReference type="EC" id="6.2.1.3"/>
    </reaction>
    <physiologicalReaction direction="left-to-right" evidence="3">
        <dbReference type="Rhea" id="RHEA:15422"/>
    </physiologicalReaction>
</comment>
<dbReference type="InterPro" id="IPR045851">
    <property type="entry name" value="AMP-bd_C_sf"/>
</dbReference>
<dbReference type="PROSITE" id="PS00455">
    <property type="entry name" value="AMP_BINDING"/>
    <property type="match status" value="1"/>
</dbReference>
<dbReference type="Gene3D" id="3.30.300.30">
    <property type="match status" value="1"/>
</dbReference>
<dbReference type="EMBL" id="JBGCUO010000007">
    <property type="protein sequence ID" value="MEY1663213.1"/>
    <property type="molecule type" value="Genomic_DNA"/>
</dbReference>
<gene>
    <name evidence="5" type="ORF">AB5I84_13750</name>
</gene>
<evidence type="ECO:0000256" key="2">
    <source>
        <dbReference type="ARBA" id="ARBA00022840"/>
    </source>
</evidence>
<comment type="caution">
    <text evidence="5">The sequence shown here is derived from an EMBL/GenBank/DDBJ whole genome shotgun (WGS) entry which is preliminary data.</text>
</comment>
<organism evidence="5 6">
    <name type="scientific">Isoalcanivorax beigongshangi</name>
    <dbReference type="NCBI Taxonomy" id="3238810"/>
    <lineage>
        <taxon>Bacteria</taxon>
        <taxon>Pseudomonadati</taxon>
        <taxon>Pseudomonadota</taxon>
        <taxon>Gammaproteobacteria</taxon>
        <taxon>Oceanospirillales</taxon>
        <taxon>Alcanivoracaceae</taxon>
        <taxon>Isoalcanivorax</taxon>
    </lineage>
</organism>
<keyword evidence="1" id="KW-0547">Nucleotide-binding</keyword>
<dbReference type="InterPro" id="IPR000873">
    <property type="entry name" value="AMP-dep_synth/lig_dom"/>
</dbReference>
<dbReference type="Pfam" id="PF23562">
    <property type="entry name" value="AMP-binding_C_3"/>
    <property type="match status" value="1"/>
</dbReference>
<protein>
    <submittedName>
        <fullName evidence="5">AMP-binding protein</fullName>
    </submittedName>
</protein>
<proteinExistence type="predicted"/>
<dbReference type="Proteomes" id="UP001562065">
    <property type="component" value="Unassembled WGS sequence"/>
</dbReference>
<dbReference type="Pfam" id="PF00501">
    <property type="entry name" value="AMP-binding"/>
    <property type="match status" value="1"/>
</dbReference>
<keyword evidence="2" id="KW-0067">ATP-binding</keyword>
<evidence type="ECO:0000313" key="6">
    <source>
        <dbReference type="Proteomes" id="UP001562065"/>
    </source>
</evidence>
<evidence type="ECO:0000256" key="1">
    <source>
        <dbReference type="ARBA" id="ARBA00022741"/>
    </source>
</evidence>
<dbReference type="PANTHER" id="PTHR43272:SF33">
    <property type="entry name" value="AMP-BINDING DOMAIN-CONTAINING PROTEIN-RELATED"/>
    <property type="match status" value="1"/>
</dbReference>